<protein>
    <submittedName>
        <fullName evidence="2">Uncharacterized protein</fullName>
    </submittedName>
</protein>
<feature type="transmembrane region" description="Helical" evidence="1">
    <location>
        <begin position="253"/>
        <end position="278"/>
    </location>
</feature>
<name>A0A5B0MXY4_PUCGR</name>
<gene>
    <name evidence="2" type="ORF">PGT21_035207</name>
</gene>
<evidence type="ECO:0000256" key="1">
    <source>
        <dbReference type="SAM" id="Phobius"/>
    </source>
</evidence>
<keyword evidence="3" id="KW-1185">Reference proteome</keyword>
<sequence>MSFQLPSTPAEWNELNQRVHRFSDSSVSRSAQSIIWLVTIVGPVPGILYLISALKKCHTNGWWLVKADDRGYLYPHNRVMLALWMVAFTLVNLAHSISLLFDCRSHLHPRTLIFHLVSFSLLSCFGWAKVWSVFYAMPPSRYRLAPVNQKSGPSHPLQSMKHPIPAYLFNPLIIIAHLVSLCGTLPWLVIAIKESYELLSAWDQYQSSYATMVGSSSTQILKFESQLQALLALKKMIQSVETVQKNVKNVCTLLLVITLVQLIALVWCSYRILGALYFQAGVLRKAASRQINLQYEPKQIEFGFCQPSDPSSLNKIASAPQALSRSGSMHSSVKTIFTLHWKDFLPSLERGNKVSAHVWRSEPFQRTQEQIVGDGIKDISAFYWKLRRYAMHTLWHIVLAALVKSSYIALCISLASGAFDGLTLSDFEVAVFQWVNITWNCGVGFLLGLFSCIDVFTPTPTLPREPDPWEGEVDLSEEILR</sequence>
<feature type="transmembrane region" description="Helical" evidence="1">
    <location>
        <begin position="167"/>
        <end position="192"/>
    </location>
</feature>
<feature type="transmembrane region" description="Helical" evidence="1">
    <location>
        <begin position="394"/>
        <end position="417"/>
    </location>
</feature>
<keyword evidence="1" id="KW-0812">Transmembrane</keyword>
<feature type="transmembrane region" description="Helical" evidence="1">
    <location>
        <begin position="34"/>
        <end position="54"/>
    </location>
</feature>
<proteinExistence type="predicted"/>
<dbReference type="EMBL" id="VSWC01000131">
    <property type="protein sequence ID" value="KAA1081402.1"/>
    <property type="molecule type" value="Genomic_DNA"/>
</dbReference>
<feature type="transmembrane region" description="Helical" evidence="1">
    <location>
        <begin position="113"/>
        <end position="134"/>
    </location>
</feature>
<comment type="caution">
    <text evidence="2">The sequence shown here is derived from an EMBL/GenBank/DDBJ whole genome shotgun (WGS) entry which is preliminary data.</text>
</comment>
<feature type="transmembrane region" description="Helical" evidence="1">
    <location>
        <begin position="79"/>
        <end position="101"/>
    </location>
</feature>
<feature type="transmembrane region" description="Helical" evidence="1">
    <location>
        <begin position="437"/>
        <end position="456"/>
    </location>
</feature>
<organism evidence="2 3">
    <name type="scientific">Puccinia graminis f. sp. tritici</name>
    <dbReference type="NCBI Taxonomy" id="56615"/>
    <lineage>
        <taxon>Eukaryota</taxon>
        <taxon>Fungi</taxon>
        <taxon>Dikarya</taxon>
        <taxon>Basidiomycota</taxon>
        <taxon>Pucciniomycotina</taxon>
        <taxon>Pucciniomycetes</taxon>
        <taxon>Pucciniales</taxon>
        <taxon>Pucciniaceae</taxon>
        <taxon>Puccinia</taxon>
    </lineage>
</organism>
<evidence type="ECO:0000313" key="3">
    <source>
        <dbReference type="Proteomes" id="UP000324748"/>
    </source>
</evidence>
<keyword evidence="1" id="KW-1133">Transmembrane helix</keyword>
<dbReference type="Proteomes" id="UP000324748">
    <property type="component" value="Unassembled WGS sequence"/>
</dbReference>
<dbReference type="OrthoDB" id="2504055at2759"/>
<dbReference type="AlphaFoldDB" id="A0A5B0MXY4"/>
<reference evidence="2 3" key="1">
    <citation type="submission" date="2019-05" db="EMBL/GenBank/DDBJ databases">
        <title>Emergence of the Ug99 lineage of the wheat stem rust pathogen through somatic hybridization.</title>
        <authorList>
            <person name="Li F."/>
            <person name="Upadhyaya N.M."/>
            <person name="Sperschneider J."/>
            <person name="Matny O."/>
            <person name="Nguyen-Phuc H."/>
            <person name="Mago R."/>
            <person name="Raley C."/>
            <person name="Miller M.E."/>
            <person name="Silverstein K.A.T."/>
            <person name="Henningsen E."/>
            <person name="Hirsch C.D."/>
            <person name="Visser B."/>
            <person name="Pretorius Z.A."/>
            <person name="Steffenson B.J."/>
            <person name="Schwessinger B."/>
            <person name="Dodds P.N."/>
            <person name="Figueroa M."/>
        </authorList>
    </citation>
    <scope>NUCLEOTIDE SEQUENCE [LARGE SCALE GENOMIC DNA]</scope>
    <source>
        <strain evidence="2">21-0</strain>
    </source>
</reference>
<keyword evidence="1" id="KW-0472">Membrane</keyword>
<accession>A0A5B0MXY4</accession>
<evidence type="ECO:0000313" key="2">
    <source>
        <dbReference type="EMBL" id="KAA1081402.1"/>
    </source>
</evidence>